<dbReference type="InterPro" id="IPR013087">
    <property type="entry name" value="Znf_C2H2_type"/>
</dbReference>
<evidence type="ECO:0000256" key="7">
    <source>
        <dbReference type="PROSITE-ProRule" id="PRU00042"/>
    </source>
</evidence>
<dbReference type="Pfam" id="PF00096">
    <property type="entry name" value="zf-C2H2"/>
    <property type="match status" value="1"/>
</dbReference>
<dbReference type="InterPro" id="IPR036236">
    <property type="entry name" value="Znf_C2H2_sf"/>
</dbReference>
<dbReference type="Proteomes" id="UP000288716">
    <property type="component" value="Unassembled WGS sequence"/>
</dbReference>
<dbReference type="OrthoDB" id="3437960at2759"/>
<evidence type="ECO:0000259" key="8">
    <source>
        <dbReference type="PROSITE" id="PS50157"/>
    </source>
</evidence>
<evidence type="ECO:0000256" key="3">
    <source>
        <dbReference type="ARBA" id="ARBA00022737"/>
    </source>
</evidence>
<feature type="domain" description="C2H2-type" evidence="8">
    <location>
        <begin position="172"/>
        <end position="200"/>
    </location>
</feature>
<evidence type="ECO:0000256" key="6">
    <source>
        <dbReference type="ARBA" id="ARBA00023242"/>
    </source>
</evidence>
<dbReference type="EMBL" id="NCKV01009743">
    <property type="protein sequence ID" value="RWS22129.1"/>
    <property type="molecule type" value="Genomic_DNA"/>
</dbReference>
<comment type="subcellular location">
    <subcellularLocation>
        <location evidence="1">Nucleus</location>
    </subcellularLocation>
</comment>
<evidence type="ECO:0000256" key="2">
    <source>
        <dbReference type="ARBA" id="ARBA00022723"/>
    </source>
</evidence>
<keyword evidence="3" id="KW-0677">Repeat</keyword>
<keyword evidence="4 7" id="KW-0863">Zinc-finger</keyword>
<feature type="domain" description="C2H2-type" evidence="8">
    <location>
        <begin position="320"/>
        <end position="348"/>
    </location>
</feature>
<reference evidence="9 10" key="1">
    <citation type="journal article" date="2018" name="Gigascience">
        <title>Genomes of trombidid mites reveal novel predicted allergens and laterally-transferred genes associated with secondary metabolism.</title>
        <authorList>
            <person name="Dong X."/>
            <person name="Chaisiri K."/>
            <person name="Xia D."/>
            <person name="Armstrong S.D."/>
            <person name="Fang Y."/>
            <person name="Donnelly M.J."/>
            <person name="Kadowaki T."/>
            <person name="McGarry J.W."/>
            <person name="Darby A.C."/>
            <person name="Makepeace B.L."/>
        </authorList>
    </citation>
    <scope>NUCLEOTIDE SEQUENCE [LARGE SCALE GENOMIC DNA]</scope>
    <source>
        <strain evidence="9">UoL-UT</strain>
    </source>
</reference>
<dbReference type="GO" id="GO:0008270">
    <property type="term" value="F:zinc ion binding"/>
    <property type="evidence" value="ECO:0007669"/>
    <property type="project" value="UniProtKB-KW"/>
</dbReference>
<dbReference type="PROSITE" id="PS50157">
    <property type="entry name" value="ZINC_FINGER_C2H2_2"/>
    <property type="match status" value="4"/>
</dbReference>
<evidence type="ECO:0000256" key="4">
    <source>
        <dbReference type="ARBA" id="ARBA00022771"/>
    </source>
</evidence>
<dbReference type="PROSITE" id="PS00028">
    <property type="entry name" value="ZINC_FINGER_C2H2_1"/>
    <property type="match status" value="4"/>
</dbReference>
<organism evidence="9 10">
    <name type="scientific">Leptotrombidium deliense</name>
    <dbReference type="NCBI Taxonomy" id="299467"/>
    <lineage>
        <taxon>Eukaryota</taxon>
        <taxon>Metazoa</taxon>
        <taxon>Ecdysozoa</taxon>
        <taxon>Arthropoda</taxon>
        <taxon>Chelicerata</taxon>
        <taxon>Arachnida</taxon>
        <taxon>Acari</taxon>
        <taxon>Acariformes</taxon>
        <taxon>Trombidiformes</taxon>
        <taxon>Prostigmata</taxon>
        <taxon>Anystina</taxon>
        <taxon>Parasitengona</taxon>
        <taxon>Trombiculoidea</taxon>
        <taxon>Trombiculidae</taxon>
        <taxon>Leptotrombidium</taxon>
    </lineage>
</organism>
<dbReference type="STRING" id="299467.A0A443S3M0"/>
<feature type="domain" description="C2H2-type" evidence="8">
    <location>
        <begin position="349"/>
        <end position="372"/>
    </location>
</feature>
<dbReference type="VEuPathDB" id="VectorBase:LDEU009911"/>
<dbReference type="Gene3D" id="3.30.160.60">
    <property type="entry name" value="Classic Zinc Finger"/>
    <property type="match status" value="1"/>
</dbReference>
<feature type="non-terminal residue" evidence="9">
    <location>
        <position position="1"/>
    </location>
</feature>
<gene>
    <name evidence="9" type="ORF">B4U80_05427</name>
</gene>
<keyword evidence="6" id="KW-0539">Nucleus</keyword>
<accession>A0A443S3M0</accession>
<keyword evidence="2" id="KW-0479">Metal-binding</keyword>
<evidence type="ECO:0000313" key="9">
    <source>
        <dbReference type="EMBL" id="RWS22129.1"/>
    </source>
</evidence>
<dbReference type="PANTHER" id="PTHR16515">
    <property type="entry name" value="PR DOMAIN ZINC FINGER PROTEIN"/>
    <property type="match status" value="1"/>
</dbReference>
<name>A0A443S3M0_9ACAR</name>
<dbReference type="PANTHER" id="PTHR16515:SF49">
    <property type="entry name" value="GASTRULA ZINC FINGER PROTEIN XLCGF49.1-LIKE-RELATED"/>
    <property type="match status" value="1"/>
</dbReference>
<dbReference type="SUPFAM" id="SSF57667">
    <property type="entry name" value="beta-beta-alpha zinc fingers"/>
    <property type="match status" value="1"/>
</dbReference>
<dbReference type="GO" id="GO:0010468">
    <property type="term" value="P:regulation of gene expression"/>
    <property type="evidence" value="ECO:0007669"/>
    <property type="project" value="TreeGrafter"/>
</dbReference>
<evidence type="ECO:0000256" key="1">
    <source>
        <dbReference type="ARBA" id="ARBA00004123"/>
    </source>
</evidence>
<sequence>SFEVKEVFKFPLLLEWQQKNKDFVLNDLLRFINWGKVSAGDYATYIRPTGILNDEDYFQWFMEYTSNEFSLKDFAAKLLEKYAEQQLKTKKNDVCNDNSKNVSQTGYVLYPPCSASSKTTKNQFSWPKKGSIGSEATEIKTRLRASTKNIAQAEVSPAYTVQFTSANESTTLECRYCRQLFADKFRLLRHEKDYHVNKISLSQENETNGSSSNNSGNVAVNKATNFNSSRKAVASNLKIALKSDDNEDECDKSTEGVNEVPNIYTNICLNGRITDHVVNRKVKFNVVQTKYKVSRTASIWNCEPANKNVLIFMRSGERIFACKVCHKEFPNLSRTRMHVATVHLHRKNFKCGICGKMYTNKPNLLIHIEAIHGDNVRRYECDICGEKFMTKHYRYCHKRRQHV</sequence>
<dbReference type="InterPro" id="IPR050331">
    <property type="entry name" value="Zinc_finger"/>
</dbReference>
<keyword evidence="10" id="KW-1185">Reference proteome</keyword>
<protein>
    <submittedName>
        <fullName evidence="9">Zinc finger protein 260-like protein</fullName>
    </submittedName>
</protein>
<feature type="domain" description="C2H2-type" evidence="8">
    <location>
        <begin position="379"/>
        <end position="403"/>
    </location>
</feature>
<dbReference type="AlphaFoldDB" id="A0A443S3M0"/>
<evidence type="ECO:0000256" key="5">
    <source>
        <dbReference type="ARBA" id="ARBA00022833"/>
    </source>
</evidence>
<keyword evidence="5" id="KW-0862">Zinc</keyword>
<dbReference type="SMART" id="SM00355">
    <property type="entry name" value="ZnF_C2H2"/>
    <property type="match status" value="4"/>
</dbReference>
<comment type="caution">
    <text evidence="9">The sequence shown here is derived from an EMBL/GenBank/DDBJ whole genome shotgun (WGS) entry which is preliminary data.</text>
</comment>
<dbReference type="GO" id="GO:0005634">
    <property type="term" value="C:nucleus"/>
    <property type="evidence" value="ECO:0007669"/>
    <property type="project" value="UniProtKB-SubCell"/>
</dbReference>
<proteinExistence type="predicted"/>
<evidence type="ECO:0000313" key="10">
    <source>
        <dbReference type="Proteomes" id="UP000288716"/>
    </source>
</evidence>